<name>F4RDE3_MELLP</name>
<dbReference type="VEuPathDB" id="FungiDB:MELLADRAFT_61051"/>
<dbReference type="InParanoid" id="F4RDE3"/>
<accession>F4RDE3</accession>
<feature type="compositionally biased region" description="Basic and acidic residues" evidence="1">
    <location>
        <begin position="7"/>
        <end position="16"/>
    </location>
</feature>
<evidence type="ECO:0000256" key="1">
    <source>
        <dbReference type="SAM" id="MobiDB-lite"/>
    </source>
</evidence>
<evidence type="ECO:0000256" key="2">
    <source>
        <dbReference type="SAM" id="Phobius"/>
    </source>
</evidence>
<dbReference type="GeneID" id="18929661"/>
<dbReference type="RefSeq" id="XP_007407352.1">
    <property type="nucleotide sequence ID" value="XM_007407290.1"/>
</dbReference>
<dbReference type="HOGENOM" id="CLU_1326638_0_0_1"/>
<dbReference type="KEGG" id="mlr:MELLADRAFT_61051"/>
<keyword evidence="2" id="KW-0812">Transmembrane</keyword>
<protein>
    <submittedName>
        <fullName evidence="3">Uncharacterized protein</fullName>
    </submittedName>
</protein>
<feature type="region of interest" description="Disordered" evidence="1">
    <location>
        <begin position="1"/>
        <end position="49"/>
    </location>
</feature>
<keyword evidence="2" id="KW-0472">Membrane</keyword>
<evidence type="ECO:0000313" key="3">
    <source>
        <dbReference type="EMBL" id="EGG09625.1"/>
    </source>
</evidence>
<feature type="transmembrane region" description="Helical" evidence="2">
    <location>
        <begin position="119"/>
        <end position="143"/>
    </location>
</feature>
<evidence type="ECO:0000313" key="4">
    <source>
        <dbReference type="Proteomes" id="UP000001072"/>
    </source>
</evidence>
<dbReference type="AlphaFoldDB" id="F4RDE3"/>
<feature type="compositionally biased region" description="Polar residues" evidence="1">
    <location>
        <begin position="23"/>
        <end position="41"/>
    </location>
</feature>
<dbReference type="OrthoDB" id="10516744at2759"/>
<proteinExistence type="predicted"/>
<keyword evidence="4" id="KW-1185">Reference proteome</keyword>
<dbReference type="Proteomes" id="UP000001072">
    <property type="component" value="Unassembled WGS sequence"/>
</dbReference>
<sequence>MTANPDRISHPFEVIHSRLPGNYSPSNTNPKGTHTITSPSPHSLPTPAPSTFITSGEFLNSDLHSFTHSVNASTNTLSSFRATITSLSKPLATPTTGNQNSSGPPPNIMGAQYYQPGSAGIVIACVMGVLGIFFTILTVIHCLQVRAGKREAKRIKDYNSEFDFSEKFSDNESDRMFLTLTTRSQSTISLKNQSHSRFHIESNPIQT</sequence>
<dbReference type="EMBL" id="GL883097">
    <property type="protein sequence ID" value="EGG09625.1"/>
    <property type="molecule type" value="Genomic_DNA"/>
</dbReference>
<organism evidence="4">
    <name type="scientific">Melampsora larici-populina (strain 98AG31 / pathotype 3-4-7)</name>
    <name type="common">Poplar leaf rust fungus</name>
    <dbReference type="NCBI Taxonomy" id="747676"/>
    <lineage>
        <taxon>Eukaryota</taxon>
        <taxon>Fungi</taxon>
        <taxon>Dikarya</taxon>
        <taxon>Basidiomycota</taxon>
        <taxon>Pucciniomycotina</taxon>
        <taxon>Pucciniomycetes</taxon>
        <taxon>Pucciniales</taxon>
        <taxon>Melampsoraceae</taxon>
        <taxon>Melampsora</taxon>
    </lineage>
</organism>
<keyword evidence="2" id="KW-1133">Transmembrane helix</keyword>
<gene>
    <name evidence="3" type="ORF">MELLADRAFT_61051</name>
</gene>
<reference evidence="4" key="1">
    <citation type="journal article" date="2011" name="Proc. Natl. Acad. Sci. U.S.A.">
        <title>Obligate biotrophy features unraveled by the genomic analysis of rust fungi.</title>
        <authorList>
            <person name="Duplessis S."/>
            <person name="Cuomo C.A."/>
            <person name="Lin Y.-C."/>
            <person name="Aerts A."/>
            <person name="Tisserant E."/>
            <person name="Veneault-Fourrey C."/>
            <person name="Joly D.L."/>
            <person name="Hacquard S."/>
            <person name="Amselem J."/>
            <person name="Cantarel B.L."/>
            <person name="Chiu R."/>
            <person name="Coutinho P.M."/>
            <person name="Feau N."/>
            <person name="Field M."/>
            <person name="Frey P."/>
            <person name="Gelhaye E."/>
            <person name="Goldberg J."/>
            <person name="Grabherr M.G."/>
            <person name="Kodira C.D."/>
            <person name="Kohler A."/>
            <person name="Kuees U."/>
            <person name="Lindquist E.A."/>
            <person name="Lucas S.M."/>
            <person name="Mago R."/>
            <person name="Mauceli E."/>
            <person name="Morin E."/>
            <person name="Murat C."/>
            <person name="Pangilinan J.L."/>
            <person name="Park R."/>
            <person name="Pearson M."/>
            <person name="Quesneville H."/>
            <person name="Rouhier N."/>
            <person name="Sakthikumar S."/>
            <person name="Salamov A.A."/>
            <person name="Schmutz J."/>
            <person name="Selles B."/>
            <person name="Shapiro H."/>
            <person name="Tanguay P."/>
            <person name="Tuskan G.A."/>
            <person name="Henrissat B."/>
            <person name="Van de Peer Y."/>
            <person name="Rouze P."/>
            <person name="Ellis J.G."/>
            <person name="Dodds P.N."/>
            <person name="Schein J.E."/>
            <person name="Zhong S."/>
            <person name="Hamelin R.C."/>
            <person name="Grigoriev I.V."/>
            <person name="Szabo L.J."/>
            <person name="Martin F."/>
        </authorList>
    </citation>
    <scope>NUCLEOTIDE SEQUENCE [LARGE SCALE GENOMIC DNA]</scope>
    <source>
        <strain evidence="4">98AG31 / pathotype 3-4-7</strain>
    </source>
</reference>